<evidence type="ECO:0000313" key="7">
    <source>
        <dbReference type="Proteomes" id="UP000655443"/>
    </source>
</evidence>
<keyword evidence="4" id="KW-0274">FAD</keyword>
<gene>
    <name evidence="6" type="primary">metF</name>
    <name evidence="6" type="ORF">GCM10010339_18080</name>
</gene>
<organism evidence="6 7">
    <name type="scientific">Streptomyces alanosinicus</name>
    <dbReference type="NCBI Taxonomy" id="68171"/>
    <lineage>
        <taxon>Bacteria</taxon>
        <taxon>Bacillati</taxon>
        <taxon>Actinomycetota</taxon>
        <taxon>Actinomycetes</taxon>
        <taxon>Kitasatosporales</taxon>
        <taxon>Streptomycetaceae</taxon>
        <taxon>Streptomyces</taxon>
    </lineage>
</organism>
<dbReference type="GO" id="GO:0006555">
    <property type="term" value="P:methionine metabolic process"/>
    <property type="evidence" value="ECO:0007669"/>
    <property type="project" value="InterPro"/>
</dbReference>
<dbReference type="RefSeq" id="WP_189950282.1">
    <property type="nucleotide sequence ID" value="NZ_BMVG01000003.1"/>
</dbReference>
<dbReference type="GO" id="GO:0004489">
    <property type="term" value="F:methylenetetrahydrofolate reductase [NAD(P)H] activity"/>
    <property type="evidence" value="ECO:0007669"/>
    <property type="project" value="InterPro"/>
</dbReference>
<sequence length="294" mass="31411">MNPALTATPAVRAALLDDFSLEMTGKDVPRLEEARGSIPPGTRINITFLAGEDLGMRLAAARAVKRLGFVPVPHISARRLPSRAALEEFLSGLAADGTAENVFVVGGDPARPEGPYADALAVLRTGLLQGHGVRHIGISGYPEGHPAITDRTLWSALTDKTAAIAAHRFGGDVITQFGFDVDPVLTWLEAARARGVHLPVRIGVPGPAGVRRLLGYATRFGVATSASVARKYGFSLTNLMGTTGPDRFLHALAHRYDPERHGAVKVHFYTFGGLRRTAEWISGFRQTAPTTPEP</sequence>
<dbReference type="Gene3D" id="3.20.20.220">
    <property type="match status" value="1"/>
</dbReference>
<dbReference type="CDD" id="cd00537">
    <property type="entry name" value="MTHFR"/>
    <property type="match status" value="1"/>
</dbReference>
<proteinExistence type="predicted"/>
<evidence type="ECO:0000256" key="1">
    <source>
        <dbReference type="ARBA" id="ARBA00001974"/>
    </source>
</evidence>
<dbReference type="Proteomes" id="UP000655443">
    <property type="component" value="Unassembled WGS sequence"/>
</dbReference>
<reference evidence="6" key="2">
    <citation type="submission" date="2020-09" db="EMBL/GenBank/DDBJ databases">
        <authorList>
            <person name="Sun Q."/>
            <person name="Ohkuma M."/>
        </authorList>
    </citation>
    <scope>NUCLEOTIDE SEQUENCE</scope>
    <source>
        <strain evidence="6">JCM 4714</strain>
    </source>
</reference>
<name>A0A918YF39_9ACTN</name>
<evidence type="ECO:0000256" key="4">
    <source>
        <dbReference type="ARBA" id="ARBA00022827"/>
    </source>
</evidence>
<dbReference type="InterPro" id="IPR003171">
    <property type="entry name" value="Mehydrof_redctse-like"/>
</dbReference>
<evidence type="ECO:0000313" key="6">
    <source>
        <dbReference type="EMBL" id="GHE00957.1"/>
    </source>
</evidence>
<keyword evidence="5" id="KW-0560">Oxidoreductase</keyword>
<comment type="caution">
    <text evidence="6">The sequence shown here is derived from an EMBL/GenBank/DDBJ whole genome shotgun (WGS) entry which is preliminary data.</text>
</comment>
<dbReference type="AlphaFoldDB" id="A0A918YF39"/>
<keyword evidence="7" id="KW-1185">Reference proteome</keyword>
<comment type="pathway">
    <text evidence="2">One-carbon metabolism; tetrahydrofolate interconversion.</text>
</comment>
<keyword evidence="3" id="KW-0285">Flavoprotein</keyword>
<reference evidence="6" key="1">
    <citation type="journal article" date="2014" name="Int. J. Syst. Evol. Microbiol.">
        <title>Complete genome sequence of Corynebacterium casei LMG S-19264T (=DSM 44701T), isolated from a smear-ripened cheese.</title>
        <authorList>
            <consortium name="US DOE Joint Genome Institute (JGI-PGF)"/>
            <person name="Walter F."/>
            <person name="Albersmeier A."/>
            <person name="Kalinowski J."/>
            <person name="Ruckert C."/>
        </authorList>
    </citation>
    <scope>NUCLEOTIDE SEQUENCE</scope>
    <source>
        <strain evidence="6">JCM 4714</strain>
    </source>
</reference>
<accession>A0A918YF39</accession>
<dbReference type="EMBL" id="BMVG01000003">
    <property type="protein sequence ID" value="GHE00957.1"/>
    <property type="molecule type" value="Genomic_DNA"/>
</dbReference>
<evidence type="ECO:0000256" key="5">
    <source>
        <dbReference type="ARBA" id="ARBA00023002"/>
    </source>
</evidence>
<comment type="cofactor">
    <cofactor evidence="1">
        <name>FAD</name>
        <dbReference type="ChEBI" id="CHEBI:57692"/>
    </cofactor>
</comment>
<evidence type="ECO:0000256" key="2">
    <source>
        <dbReference type="ARBA" id="ARBA00004777"/>
    </source>
</evidence>
<dbReference type="SUPFAM" id="SSF51730">
    <property type="entry name" value="FAD-linked oxidoreductase"/>
    <property type="match status" value="1"/>
</dbReference>
<dbReference type="InterPro" id="IPR029041">
    <property type="entry name" value="FAD-linked_oxidoreductase-like"/>
</dbReference>
<evidence type="ECO:0000256" key="3">
    <source>
        <dbReference type="ARBA" id="ARBA00022630"/>
    </source>
</evidence>
<protein>
    <submittedName>
        <fullName evidence="6">Methylenetetrahydrofolate reductase</fullName>
    </submittedName>
</protein>